<dbReference type="SUPFAM" id="SSF47954">
    <property type="entry name" value="Cyclin-like"/>
    <property type="match status" value="1"/>
</dbReference>
<dbReference type="FunFam" id="1.10.472.10:FF:000006">
    <property type="entry name" value="Cyclin I"/>
    <property type="match status" value="1"/>
</dbReference>
<proteinExistence type="inferred from homology"/>
<sequence>MMKVSGGLNASRLLAALEDGLMREGKYKSNLKCLAGRKDFDEISFFHRNKMVSLLLRLNRHCGFQPETFALAVNLLDRFLTVVKARPKYLPCMSICCLFLAAKVVEEDEAIPTAGDLVSVSGLKCTPSDLLRMERIVLDKLGWNLNAITPLYFLQVFHALCVSKGYLDNCPVTQHLQQITLKLEQLLCHHAFTFVNSSTLALAVLSSEISLLTDTWAEATICLQELAKIPESELNDTRLCLLQYNDSLITTAIHENKSGSNPMIQNQENVDCTIHHTVSQTQPIVAPA</sequence>
<dbReference type="RefSeq" id="XP_020915101.1">
    <property type="nucleotide sequence ID" value="XM_021059442.2"/>
</dbReference>
<dbReference type="InterPro" id="IPR013763">
    <property type="entry name" value="Cyclin-like_dom"/>
</dbReference>
<dbReference type="KEGG" id="epa:110252604"/>
<dbReference type="GeneID" id="110252604"/>
<evidence type="ECO:0000313" key="3">
    <source>
        <dbReference type="EnsemblMetazoa" id="XP_020915101.1"/>
    </source>
</evidence>
<dbReference type="InterPro" id="IPR036915">
    <property type="entry name" value="Cyclin-like_sf"/>
</dbReference>
<evidence type="ECO:0000259" key="2">
    <source>
        <dbReference type="SMART" id="SM00385"/>
    </source>
</evidence>
<dbReference type="AlphaFoldDB" id="A0A913Y6H0"/>
<dbReference type="OMA" id="TGCKHAS"/>
<dbReference type="Gene3D" id="1.10.472.10">
    <property type="entry name" value="Cyclin-like"/>
    <property type="match status" value="2"/>
</dbReference>
<dbReference type="InterPro" id="IPR039361">
    <property type="entry name" value="Cyclin"/>
</dbReference>
<organism evidence="3 4">
    <name type="scientific">Exaiptasia diaphana</name>
    <name type="common">Tropical sea anemone</name>
    <name type="synonym">Aiptasia pulchella</name>
    <dbReference type="NCBI Taxonomy" id="2652724"/>
    <lineage>
        <taxon>Eukaryota</taxon>
        <taxon>Metazoa</taxon>
        <taxon>Cnidaria</taxon>
        <taxon>Anthozoa</taxon>
        <taxon>Hexacorallia</taxon>
        <taxon>Actiniaria</taxon>
        <taxon>Aiptasiidae</taxon>
        <taxon>Exaiptasia</taxon>
    </lineage>
</organism>
<dbReference type="PANTHER" id="PTHR10177">
    <property type="entry name" value="CYCLINS"/>
    <property type="match status" value="1"/>
</dbReference>
<dbReference type="InterPro" id="IPR006671">
    <property type="entry name" value="Cyclin_N"/>
</dbReference>
<dbReference type="EnsemblMetazoa" id="XM_021059442.2">
    <property type="protein sequence ID" value="XP_020915101.1"/>
    <property type="gene ID" value="LOC110252604"/>
</dbReference>
<keyword evidence="1" id="KW-0195">Cyclin</keyword>
<name>A0A913Y6H0_EXADI</name>
<feature type="domain" description="Cyclin-like" evidence="2">
    <location>
        <begin position="53"/>
        <end position="139"/>
    </location>
</feature>
<keyword evidence="4" id="KW-1185">Reference proteome</keyword>
<dbReference type="Proteomes" id="UP000887567">
    <property type="component" value="Unplaced"/>
</dbReference>
<evidence type="ECO:0000256" key="1">
    <source>
        <dbReference type="RuleBase" id="RU000383"/>
    </source>
</evidence>
<dbReference type="CDD" id="cd20526">
    <property type="entry name" value="CYCLIN_CCNI-like"/>
    <property type="match status" value="1"/>
</dbReference>
<protein>
    <recommendedName>
        <fullName evidence="2">Cyclin-like domain-containing protein</fullName>
    </recommendedName>
</protein>
<dbReference type="SMART" id="SM00385">
    <property type="entry name" value="CYCLIN"/>
    <property type="match status" value="1"/>
</dbReference>
<evidence type="ECO:0000313" key="4">
    <source>
        <dbReference type="Proteomes" id="UP000887567"/>
    </source>
</evidence>
<dbReference type="Pfam" id="PF00134">
    <property type="entry name" value="Cyclin_N"/>
    <property type="match status" value="1"/>
</dbReference>
<accession>A0A913Y6H0</accession>
<reference evidence="3" key="1">
    <citation type="submission" date="2022-11" db="UniProtKB">
        <authorList>
            <consortium name="EnsemblMetazoa"/>
        </authorList>
    </citation>
    <scope>IDENTIFICATION</scope>
</reference>
<comment type="similarity">
    <text evidence="1">Belongs to the cyclin family.</text>
</comment>
<dbReference type="OrthoDB" id="769138at2759"/>